<dbReference type="PANTHER" id="PTHR11946">
    <property type="entry name" value="VALYL-TRNA SYNTHETASES"/>
    <property type="match status" value="1"/>
</dbReference>
<comment type="catalytic activity">
    <reaction evidence="9">
        <text>tRNA(Val) + L-valine + ATP = L-valyl-tRNA(Val) + AMP + diphosphate</text>
        <dbReference type="Rhea" id="RHEA:10704"/>
        <dbReference type="Rhea" id="RHEA-COMP:9672"/>
        <dbReference type="Rhea" id="RHEA-COMP:9708"/>
        <dbReference type="ChEBI" id="CHEBI:30616"/>
        <dbReference type="ChEBI" id="CHEBI:33019"/>
        <dbReference type="ChEBI" id="CHEBI:57762"/>
        <dbReference type="ChEBI" id="CHEBI:78442"/>
        <dbReference type="ChEBI" id="CHEBI:78537"/>
        <dbReference type="ChEBI" id="CHEBI:456215"/>
        <dbReference type="EC" id="6.1.1.9"/>
    </reaction>
</comment>
<dbReference type="EMBL" id="CAWVOK010000034">
    <property type="protein sequence ID" value="CAK8163567.1"/>
    <property type="molecule type" value="Genomic_DNA"/>
</dbReference>
<dbReference type="InterPro" id="IPR033705">
    <property type="entry name" value="Anticodon_Ia_Val"/>
</dbReference>
<name>A0ABM9N9G8_9RICK</name>
<gene>
    <name evidence="13" type="primary">valS</name>
    <name evidence="13" type="ORF">CAXC1_80025</name>
</gene>
<sequence>MPLGKKYNFIENEKMWNITWQDECVYAYDHNSSAERFVIDTPPPTISGSLHMGHVFSYCHADFIARFQRMSGKNVFYPIGFDDNGLPTEKLVEKENKIRTFDVTRSKFSNMCAEISEKFREDFYNLFTRLGFSFDWSLSYNTANKHCMHISQASFIELYNKNIAYLKYSPCAWDCLDRTAVAQAEIVETQTDSFMHEIFFTLLSPEGKNLGHVVIATTRPELIHACLAVFFHPDDKRYSRFNNAKNCFSVVTPCGICVPLIANDEVNIDKGTGLVMFCTFGDDLDLNWYNSPHKIANANLIFKLHPNALDKHGHILQVKLDDNDYLADFAFDVDSSSIDLSNFWKVVDKELFFKYTKASKDFYVKKARDNIVGFLQDNRFLSKTEQITHTVRCSERSGALLEFVSSRQWYIDILSNSDKLLSMAKKCEWHPVTMYSRIEQWISGLKANWCISRQRYNGIPFPVWYIDLAAHGKFNDNCVIFIASVVELPINPMERPPKEMQLLHKLDDDSNGFLVKCINDYIAPCNMFNLVGDIVVKNGETLFKNGDIFNIYPETMVMDTWATSALTPQINAGGLNAIDAQDGKFFNNVFPANLRSQAHEIIRTWAFYTIAKSFFHNNIAPWNKIMISGWCLADDRSKMSKSKGNTIDPNVLLMNNSADVIRYWASTTKLGADTSISDDTMYSGHRLVNKLWNAARFVSLHVDAFSAKSIDEDIESKAINSVIDLWVLHKLSLLNNKYKKCFNDLDYCTARQAVEDFFWSEFCNNYLEFIKVRIYADQQSTPMEERYSAVNTVCHCFRAILIFFAPFLPYITEAIYRSLFIATGSIHITNNKIFHNDSLNIPSDAIRIGEGCVSVLSGVRRIKSERNISIKKSCKLFLAINNNSDFVDDISNIADLRNAINADSISWGEMPNDNYDVVGDYKFSLLTN</sequence>
<feature type="domain" description="Methionyl/Valyl/Leucyl/Isoleucyl-tRNA synthetase anticodon-binding" evidence="12">
    <location>
        <begin position="724"/>
        <end position="876"/>
    </location>
</feature>
<feature type="domain" description="Aminoacyl-tRNA synthetase class Ia" evidence="11">
    <location>
        <begin position="555"/>
        <end position="676"/>
    </location>
</feature>
<dbReference type="InterPro" id="IPR009080">
    <property type="entry name" value="tRNAsynth_Ia_anticodon-bd"/>
</dbReference>
<keyword evidence="14" id="KW-1185">Reference proteome</keyword>
<dbReference type="EC" id="6.1.1.9" evidence="1"/>
<accession>A0ABM9N9G8</accession>
<keyword evidence="2" id="KW-0963">Cytoplasm</keyword>
<comment type="caution">
    <text evidence="13">The sequence shown here is derived from an EMBL/GenBank/DDBJ whole genome shotgun (WGS) entry which is preliminary data.</text>
</comment>
<evidence type="ECO:0000256" key="3">
    <source>
        <dbReference type="ARBA" id="ARBA00022598"/>
    </source>
</evidence>
<dbReference type="InterPro" id="IPR014729">
    <property type="entry name" value="Rossmann-like_a/b/a_fold"/>
</dbReference>
<evidence type="ECO:0000256" key="5">
    <source>
        <dbReference type="ARBA" id="ARBA00022840"/>
    </source>
</evidence>
<dbReference type="RefSeq" id="WP_338364899.1">
    <property type="nucleotide sequence ID" value="NZ_CAWVOK010000034.1"/>
</dbReference>
<dbReference type="InterPro" id="IPR013155">
    <property type="entry name" value="M/V/L/I-tRNA-synth_anticd-bd"/>
</dbReference>
<feature type="domain" description="Aminoacyl-tRNA synthetase class Ia" evidence="11">
    <location>
        <begin position="19"/>
        <end position="467"/>
    </location>
</feature>
<dbReference type="PANTHER" id="PTHR11946:SF93">
    <property type="entry name" value="VALINE--TRNA LIGASE, CHLOROPLASTIC_MITOCHONDRIAL 2"/>
    <property type="match status" value="1"/>
</dbReference>
<keyword evidence="7 10" id="KW-0030">Aminoacyl-tRNA synthetase</keyword>
<evidence type="ECO:0000256" key="9">
    <source>
        <dbReference type="ARBA" id="ARBA00047552"/>
    </source>
</evidence>
<evidence type="ECO:0000259" key="12">
    <source>
        <dbReference type="Pfam" id="PF08264"/>
    </source>
</evidence>
<keyword evidence="3 10" id="KW-0436">Ligase</keyword>
<dbReference type="Gene3D" id="1.10.730.10">
    <property type="entry name" value="Isoleucyl-tRNA Synthetase, Domain 1"/>
    <property type="match status" value="1"/>
</dbReference>
<dbReference type="SUPFAM" id="SSF47323">
    <property type="entry name" value="Anticodon-binding domain of a subclass of class I aminoacyl-tRNA synthetases"/>
    <property type="match status" value="1"/>
</dbReference>
<evidence type="ECO:0000256" key="6">
    <source>
        <dbReference type="ARBA" id="ARBA00022917"/>
    </source>
</evidence>
<proteinExistence type="inferred from homology"/>
<dbReference type="GO" id="GO:0004832">
    <property type="term" value="F:valine-tRNA ligase activity"/>
    <property type="evidence" value="ECO:0007669"/>
    <property type="project" value="UniProtKB-EC"/>
</dbReference>
<dbReference type="Proteomes" id="UP001314181">
    <property type="component" value="Unassembled WGS sequence"/>
</dbReference>
<dbReference type="InterPro" id="IPR002303">
    <property type="entry name" value="Valyl-tRNA_ligase"/>
</dbReference>
<evidence type="ECO:0000256" key="10">
    <source>
        <dbReference type="RuleBase" id="RU363035"/>
    </source>
</evidence>
<evidence type="ECO:0000256" key="8">
    <source>
        <dbReference type="ARBA" id="ARBA00029936"/>
    </source>
</evidence>
<dbReference type="PRINTS" id="PR00986">
    <property type="entry name" value="TRNASYNTHVAL"/>
</dbReference>
<evidence type="ECO:0000256" key="4">
    <source>
        <dbReference type="ARBA" id="ARBA00022741"/>
    </source>
</evidence>
<evidence type="ECO:0000313" key="13">
    <source>
        <dbReference type="EMBL" id="CAK8163567.1"/>
    </source>
</evidence>
<evidence type="ECO:0000256" key="1">
    <source>
        <dbReference type="ARBA" id="ARBA00013169"/>
    </source>
</evidence>
<keyword evidence="6 10" id="KW-0648">Protein biosynthesis</keyword>
<protein>
    <recommendedName>
        <fullName evidence="1">valine--tRNA ligase</fullName>
        <ecNumber evidence="1">6.1.1.9</ecNumber>
    </recommendedName>
    <alternativeName>
        <fullName evidence="8">Valyl-tRNA synthetase</fullName>
    </alternativeName>
</protein>
<dbReference type="CDD" id="cd07962">
    <property type="entry name" value="Anticodon_Ia_Val"/>
    <property type="match status" value="1"/>
</dbReference>
<dbReference type="PROSITE" id="PS00178">
    <property type="entry name" value="AA_TRNA_LIGASE_I"/>
    <property type="match status" value="1"/>
</dbReference>
<reference evidence="13 14" key="1">
    <citation type="submission" date="2024-01" db="EMBL/GenBank/DDBJ databases">
        <authorList>
            <person name="Kunselman E."/>
        </authorList>
    </citation>
    <scope>NUCLEOTIDE SEQUENCE [LARGE SCALE GENOMIC DNA]</scope>
    <source>
        <strain evidence="13">2 abalone samples</strain>
    </source>
</reference>
<dbReference type="Gene3D" id="3.40.50.620">
    <property type="entry name" value="HUPs"/>
    <property type="match status" value="2"/>
</dbReference>
<comment type="similarity">
    <text evidence="10">Belongs to the class-I aminoacyl-tRNA synthetase family.</text>
</comment>
<dbReference type="InterPro" id="IPR002300">
    <property type="entry name" value="aa-tRNA-synth_Ia"/>
</dbReference>
<dbReference type="SUPFAM" id="SSF52374">
    <property type="entry name" value="Nucleotidylyl transferase"/>
    <property type="match status" value="1"/>
</dbReference>
<dbReference type="InterPro" id="IPR009008">
    <property type="entry name" value="Val/Leu/Ile-tRNA-synth_edit"/>
</dbReference>
<keyword evidence="4 10" id="KW-0547">Nucleotide-binding</keyword>
<evidence type="ECO:0000256" key="2">
    <source>
        <dbReference type="ARBA" id="ARBA00022490"/>
    </source>
</evidence>
<dbReference type="Pfam" id="PF08264">
    <property type="entry name" value="Anticodon_1"/>
    <property type="match status" value="1"/>
</dbReference>
<evidence type="ECO:0000313" key="14">
    <source>
        <dbReference type="Proteomes" id="UP001314181"/>
    </source>
</evidence>
<keyword evidence="5 10" id="KW-0067">ATP-binding</keyword>
<evidence type="ECO:0000256" key="7">
    <source>
        <dbReference type="ARBA" id="ARBA00023146"/>
    </source>
</evidence>
<dbReference type="SUPFAM" id="SSF50677">
    <property type="entry name" value="ValRS/IleRS/LeuRS editing domain"/>
    <property type="match status" value="1"/>
</dbReference>
<dbReference type="InterPro" id="IPR001412">
    <property type="entry name" value="aa-tRNA-synth_I_CS"/>
</dbReference>
<organism evidence="13 14">
    <name type="scientific">Candidatus Xenohaliotis californiensis</name>
    <dbReference type="NCBI Taxonomy" id="84677"/>
    <lineage>
        <taxon>Bacteria</taxon>
        <taxon>Pseudomonadati</taxon>
        <taxon>Pseudomonadota</taxon>
        <taxon>Alphaproteobacteria</taxon>
        <taxon>Rickettsiales</taxon>
        <taxon>Anaplasmataceae</taxon>
        <taxon>Candidatus Xenohaliotis</taxon>
    </lineage>
</organism>
<evidence type="ECO:0000259" key="11">
    <source>
        <dbReference type="Pfam" id="PF00133"/>
    </source>
</evidence>
<dbReference type="Pfam" id="PF00133">
    <property type="entry name" value="tRNA-synt_1"/>
    <property type="match status" value="2"/>
</dbReference>